<dbReference type="InterPro" id="IPR012677">
    <property type="entry name" value="Nucleotide-bd_a/b_plait_sf"/>
</dbReference>
<evidence type="ECO:0000256" key="1">
    <source>
        <dbReference type="ARBA" id="ARBA00022884"/>
    </source>
</evidence>
<gene>
    <name evidence="5" type="ORF">DKX38_001068</name>
</gene>
<dbReference type="EMBL" id="VDCV01000001">
    <property type="protein sequence ID" value="KAB5573874.1"/>
    <property type="molecule type" value="Genomic_DNA"/>
</dbReference>
<dbReference type="InterPro" id="IPR035979">
    <property type="entry name" value="RBD_domain_sf"/>
</dbReference>
<feature type="region of interest" description="Disordered" evidence="3">
    <location>
        <begin position="344"/>
        <end position="370"/>
    </location>
</feature>
<organism evidence="5 6">
    <name type="scientific">Salix brachista</name>
    <dbReference type="NCBI Taxonomy" id="2182728"/>
    <lineage>
        <taxon>Eukaryota</taxon>
        <taxon>Viridiplantae</taxon>
        <taxon>Streptophyta</taxon>
        <taxon>Embryophyta</taxon>
        <taxon>Tracheophyta</taxon>
        <taxon>Spermatophyta</taxon>
        <taxon>Magnoliopsida</taxon>
        <taxon>eudicotyledons</taxon>
        <taxon>Gunneridae</taxon>
        <taxon>Pentapetalae</taxon>
        <taxon>rosids</taxon>
        <taxon>fabids</taxon>
        <taxon>Malpighiales</taxon>
        <taxon>Salicaceae</taxon>
        <taxon>Saliceae</taxon>
        <taxon>Salix</taxon>
    </lineage>
</organism>
<dbReference type="Gene3D" id="3.30.70.330">
    <property type="match status" value="2"/>
</dbReference>
<protein>
    <recommendedName>
        <fullName evidence="4">RRM domain-containing protein</fullName>
    </recommendedName>
</protein>
<evidence type="ECO:0000313" key="5">
    <source>
        <dbReference type="EMBL" id="KAB5573874.1"/>
    </source>
</evidence>
<dbReference type="InterPro" id="IPR000504">
    <property type="entry name" value="RRM_dom"/>
</dbReference>
<dbReference type="GO" id="GO:1901259">
    <property type="term" value="P:chloroplast rRNA processing"/>
    <property type="evidence" value="ECO:0007669"/>
    <property type="project" value="TreeGrafter"/>
</dbReference>
<dbReference type="GO" id="GO:0009535">
    <property type="term" value="C:chloroplast thylakoid membrane"/>
    <property type="evidence" value="ECO:0007669"/>
    <property type="project" value="TreeGrafter"/>
</dbReference>
<accession>A0A5N5P275</accession>
<keyword evidence="1 2" id="KW-0694">RNA-binding</keyword>
<dbReference type="PROSITE" id="PS50102">
    <property type="entry name" value="RRM"/>
    <property type="match status" value="2"/>
</dbReference>
<comment type="caution">
    <text evidence="5">The sequence shown here is derived from an EMBL/GenBank/DDBJ whole genome shotgun (WGS) entry which is preliminary data.</text>
</comment>
<name>A0A5N5P275_9ROSI</name>
<dbReference type="PANTHER" id="PTHR48025:SF6">
    <property type="entry name" value="RRM DOMAIN-CONTAINING PROTEIN"/>
    <property type="match status" value="1"/>
</dbReference>
<dbReference type="GO" id="GO:0003729">
    <property type="term" value="F:mRNA binding"/>
    <property type="evidence" value="ECO:0007669"/>
    <property type="project" value="TreeGrafter"/>
</dbReference>
<dbReference type="Pfam" id="PF00076">
    <property type="entry name" value="RRM_1"/>
    <property type="match status" value="2"/>
</dbReference>
<feature type="domain" description="RRM" evidence="4">
    <location>
        <begin position="94"/>
        <end position="171"/>
    </location>
</feature>
<dbReference type="PANTHER" id="PTHR48025">
    <property type="entry name" value="OS02G0815200 PROTEIN"/>
    <property type="match status" value="1"/>
</dbReference>
<dbReference type="SMART" id="SM00360">
    <property type="entry name" value="RRM"/>
    <property type="match status" value="2"/>
</dbReference>
<sequence>MAASILEAATLSFFSTHHPSYSKFFLSPKPPPLSINLHISNPTPLISYNFPQSSLTQNHPRSKNLCFQLCSTVQEVTVETTPEEEEIQEANLKRKLFVVNLPWSFSVVDIKDLFGQCGTVSDVEIIKQKNGRSRGFAFVTMTTGEEAQAAIDKFDSLEVSGRIIRVEFAKRLRRPSPRLPGTPADTPAGETRHKLYISNLAWKVRGSHLREFFSTDFNPVSSRVVFDGPAGRSSGYGFVSFATREEAVAAISAFSGKMPITCLSYCRTLFLVVALNSGSFVEALLSYMMGCGHVFHTLRSGVSIPTDANDVLTGILMVFKLSQQLITGYAKMVELMGRPIRLKFSEDKADEPETEKKEEEETSEVQHEEK</sequence>
<dbReference type="InterPro" id="IPR050502">
    <property type="entry name" value="Euk_RNA-bind_prot"/>
</dbReference>
<reference evidence="6" key="1">
    <citation type="journal article" date="2019" name="Gigascience">
        <title>De novo genome assembly of the endangered Acer yangbiense, a plant species with extremely small populations endemic to Yunnan Province, China.</title>
        <authorList>
            <person name="Yang J."/>
            <person name="Wariss H.M."/>
            <person name="Tao L."/>
            <person name="Zhang R."/>
            <person name="Yun Q."/>
            <person name="Hollingsworth P."/>
            <person name="Dao Z."/>
            <person name="Luo G."/>
            <person name="Guo H."/>
            <person name="Ma Y."/>
            <person name="Sun W."/>
        </authorList>
    </citation>
    <scope>NUCLEOTIDE SEQUENCE [LARGE SCALE GENOMIC DNA]</scope>
    <source>
        <strain evidence="6">cv. br00</strain>
    </source>
</reference>
<proteinExistence type="predicted"/>
<dbReference type="AlphaFoldDB" id="A0A5N5P275"/>
<evidence type="ECO:0000259" key="4">
    <source>
        <dbReference type="PROSITE" id="PS50102"/>
    </source>
</evidence>
<evidence type="ECO:0000313" key="6">
    <source>
        <dbReference type="Proteomes" id="UP000326939"/>
    </source>
</evidence>
<feature type="domain" description="RRM" evidence="4">
    <location>
        <begin position="193"/>
        <end position="276"/>
    </location>
</feature>
<keyword evidence="6" id="KW-1185">Reference proteome</keyword>
<feature type="compositionally biased region" description="Basic and acidic residues" evidence="3">
    <location>
        <begin position="354"/>
        <end position="370"/>
    </location>
</feature>
<dbReference type="SUPFAM" id="SSF54928">
    <property type="entry name" value="RNA-binding domain, RBD"/>
    <property type="match status" value="1"/>
</dbReference>
<evidence type="ECO:0000256" key="2">
    <source>
        <dbReference type="PROSITE-ProRule" id="PRU00176"/>
    </source>
</evidence>
<evidence type="ECO:0000256" key="3">
    <source>
        <dbReference type="SAM" id="MobiDB-lite"/>
    </source>
</evidence>
<dbReference type="Proteomes" id="UP000326939">
    <property type="component" value="Chromosome 1"/>
</dbReference>